<keyword evidence="9" id="KW-0496">Mitochondrion</keyword>
<evidence type="ECO:0000259" key="14">
    <source>
        <dbReference type="PROSITE" id="PS51447"/>
    </source>
</evidence>
<gene>
    <name evidence="15" type="primary">g209</name>
    <name evidence="15" type="ORF">VP750_LOCUS181</name>
</gene>
<dbReference type="PROSITE" id="PS51447">
    <property type="entry name" value="FDX_ACB"/>
    <property type="match status" value="1"/>
</dbReference>
<comment type="caution">
    <text evidence="15">The sequence shown here is derived from an EMBL/GenBank/DDBJ whole genome shotgun (WGS) entry which is preliminary data.</text>
</comment>
<dbReference type="InterPro" id="IPR045864">
    <property type="entry name" value="aa-tRNA-synth_II/BPL/LPL"/>
</dbReference>
<dbReference type="Proteomes" id="UP001497392">
    <property type="component" value="Unassembled WGS sequence"/>
</dbReference>
<keyword evidence="7" id="KW-0648">Protein biosynthesis</keyword>
<evidence type="ECO:0000256" key="9">
    <source>
        <dbReference type="ARBA" id="ARBA00023128"/>
    </source>
</evidence>
<evidence type="ECO:0000256" key="5">
    <source>
        <dbReference type="ARBA" id="ARBA00022741"/>
    </source>
</evidence>
<evidence type="ECO:0000256" key="1">
    <source>
        <dbReference type="ARBA" id="ARBA00004305"/>
    </source>
</evidence>
<evidence type="ECO:0000256" key="4">
    <source>
        <dbReference type="ARBA" id="ARBA00022598"/>
    </source>
</evidence>
<dbReference type="Pfam" id="PF03147">
    <property type="entry name" value="FDX-ACB"/>
    <property type="match status" value="1"/>
</dbReference>
<organism evidence="15 16">
    <name type="scientific">Coccomyxa viridis</name>
    <dbReference type="NCBI Taxonomy" id="1274662"/>
    <lineage>
        <taxon>Eukaryota</taxon>
        <taxon>Viridiplantae</taxon>
        <taxon>Chlorophyta</taxon>
        <taxon>core chlorophytes</taxon>
        <taxon>Trebouxiophyceae</taxon>
        <taxon>Trebouxiophyceae incertae sedis</taxon>
        <taxon>Coccomyxaceae</taxon>
        <taxon>Coccomyxa</taxon>
    </lineage>
</organism>
<keyword evidence="10" id="KW-0030">Aminoacyl-tRNA synthetase</keyword>
<evidence type="ECO:0000259" key="13">
    <source>
        <dbReference type="PROSITE" id="PS50862"/>
    </source>
</evidence>
<evidence type="ECO:0000313" key="15">
    <source>
        <dbReference type="EMBL" id="CAL5218522.1"/>
    </source>
</evidence>
<keyword evidence="4" id="KW-0436">Ligase</keyword>
<reference evidence="15 16" key="1">
    <citation type="submission" date="2024-06" db="EMBL/GenBank/DDBJ databases">
        <authorList>
            <person name="Kraege A."/>
            <person name="Thomma B."/>
        </authorList>
    </citation>
    <scope>NUCLEOTIDE SEQUENCE [LARGE SCALE GENOMIC DNA]</scope>
</reference>
<proteinExistence type="inferred from homology"/>
<keyword evidence="8" id="KW-0809">Transit peptide</keyword>
<protein>
    <recommendedName>
        <fullName evidence="3">phenylalanine--tRNA ligase</fullName>
        <ecNumber evidence="3">6.1.1.20</ecNumber>
    </recommendedName>
    <alternativeName>
        <fullName evidence="11">Phenylalanyl-tRNA synthetase</fullName>
    </alternativeName>
</protein>
<dbReference type="NCBIfam" id="TIGR00469">
    <property type="entry name" value="pheS_mito"/>
    <property type="match status" value="1"/>
</dbReference>
<dbReference type="InterPro" id="IPR036690">
    <property type="entry name" value="Fdx_antiC-bd_sf"/>
</dbReference>
<evidence type="ECO:0000256" key="12">
    <source>
        <dbReference type="ARBA" id="ARBA00049255"/>
    </source>
</evidence>
<dbReference type="EMBL" id="CAXHTA020000001">
    <property type="protein sequence ID" value="CAL5218522.1"/>
    <property type="molecule type" value="Genomic_DNA"/>
</dbReference>
<evidence type="ECO:0000313" key="16">
    <source>
        <dbReference type="Proteomes" id="UP001497392"/>
    </source>
</evidence>
<evidence type="ECO:0000256" key="8">
    <source>
        <dbReference type="ARBA" id="ARBA00022946"/>
    </source>
</evidence>
<dbReference type="SUPFAM" id="SSF55681">
    <property type="entry name" value="Class II aaRS and biotin synthetases"/>
    <property type="match status" value="1"/>
</dbReference>
<dbReference type="InterPro" id="IPR004530">
    <property type="entry name" value="Phe-tRNA-synth_IIc_mito"/>
</dbReference>
<dbReference type="SMART" id="SM00896">
    <property type="entry name" value="FDX-ACB"/>
    <property type="match status" value="1"/>
</dbReference>
<feature type="domain" description="FDX-ACB" evidence="14">
    <location>
        <begin position="340"/>
        <end position="432"/>
    </location>
</feature>
<evidence type="ECO:0000256" key="6">
    <source>
        <dbReference type="ARBA" id="ARBA00022840"/>
    </source>
</evidence>
<dbReference type="Gene3D" id="3.30.930.10">
    <property type="entry name" value="Bira Bifunctional Protein, Domain 2"/>
    <property type="match status" value="1"/>
</dbReference>
<dbReference type="Gene3D" id="3.30.70.380">
    <property type="entry name" value="Ferrodoxin-fold anticodon-binding domain"/>
    <property type="match status" value="1"/>
</dbReference>
<dbReference type="InterPro" id="IPR002319">
    <property type="entry name" value="Phenylalanyl-tRNA_Synthase"/>
</dbReference>
<sequence length="432" mass="49472">MTTLLGCTGRLCHLHSTVNRYFCAASLQSARLRPYRCQSLISQEGRRSRQRRHYAAVTSAEAQTVTKEEVITDHPFNNVTENIFTKIGANLHRRPDHPICIIKEAIHRFFDERHPGVFSKLDDLHPVVSAYANFDEVLVPADHVSRNPNDTYYIDTETVLRCHTSAHQAETLRSGERAFLVTGDVYRRDTIDQSHYPVFHQMEGVKVLDPEQYSDAAAGAKVAESELKETLEGLAEHLFGKGIETRWVDAYFPFTDPSFELEIFFNGEWLEVLGCGVMEQQILDKNGFEGQKAWAFGLGLERLAMVLFSIPDIRLFWTEDQRFLKQFKAGSLRAKFKPYSKFPPCFKDVSFWLPEDGFTENNLCEVVRGIAGDLVESVELIDNFTNPKKQKTSHCYRIAYRSMDRSLTDQEINDLQDAVRSSLTDDLKVELR</sequence>
<evidence type="ECO:0000256" key="2">
    <source>
        <dbReference type="ARBA" id="ARBA00008226"/>
    </source>
</evidence>
<dbReference type="PROSITE" id="PS50862">
    <property type="entry name" value="AA_TRNA_LIGASE_II"/>
    <property type="match status" value="1"/>
</dbReference>
<evidence type="ECO:0000256" key="7">
    <source>
        <dbReference type="ARBA" id="ARBA00022917"/>
    </source>
</evidence>
<keyword evidence="16" id="KW-1185">Reference proteome</keyword>
<name>A0ABP1FLV0_9CHLO</name>
<comment type="subcellular location">
    <subcellularLocation>
        <location evidence="1">Mitochondrion matrix</location>
    </subcellularLocation>
</comment>
<comment type="similarity">
    <text evidence="2">Belongs to the class-II aminoacyl-tRNA synthetase family.</text>
</comment>
<accession>A0ABP1FLV0</accession>
<evidence type="ECO:0000256" key="11">
    <source>
        <dbReference type="ARBA" id="ARBA00031194"/>
    </source>
</evidence>
<evidence type="ECO:0000256" key="10">
    <source>
        <dbReference type="ARBA" id="ARBA00023146"/>
    </source>
</evidence>
<keyword evidence="5" id="KW-0547">Nucleotide-binding</keyword>
<dbReference type="PANTHER" id="PTHR11538:SF41">
    <property type="entry name" value="PHENYLALANINE--TRNA LIGASE, MITOCHONDRIAL"/>
    <property type="match status" value="1"/>
</dbReference>
<dbReference type="EC" id="6.1.1.20" evidence="3"/>
<keyword evidence="6" id="KW-0067">ATP-binding</keyword>
<dbReference type="Pfam" id="PF01409">
    <property type="entry name" value="tRNA-synt_2d"/>
    <property type="match status" value="1"/>
</dbReference>
<feature type="domain" description="Aminoacyl-transfer RNA synthetases class-II family profile" evidence="13">
    <location>
        <begin position="102"/>
        <end position="338"/>
    </location>
</feature>
<dbReference type="CDD" id="cd00496">
    <property type="entry name" value="PheRS_alpha_core"/>
    <property type="match status" value="1"/>
</dbReference>
<dbReference type="SUPFAM" id="SSF54991">
    <property type="entry name" value="Anticodon-binding domain of PheRS"/>
    <property type="match status" value="1"/>
</dbReference>
<evidence type="ECO:0000256" key="3">
    <source>
        <dbReference type="ARBA" id="ARBA00012814"/>
    </source>
</evidence>
<dbReference type="PANTHER" id="PTHR11538">
    <property type="entry name" value="PHENYLALANYL-TRNA SYNTHETASE"/>
    <property type="match status" value="1"/>
</dbReference>
<comment type="catalytic activity">
    <reaction evidence="12">
        <text>tRNA(Phe) + L-phenylalanine + ATP = L-phenylalanyl-tRNA(Phe) + AMP + diphosphate + H(+)</text>
        <dbReference type="Rhea" id="RHEA:19413"/>
        <dbReference type="Rhea" id="RHEA-COMP:9668"/>
        <dbReference type="Rhea" id="RHEA-COMP:9699"/>
        <dbReference type="ChEBI" id="CHEBI:15378"/>
        <dbReference type="ChEBI" id="CHEBI:30616"/>
        <dbReference type="ChEBI" id="CHEBI:33019"/>
        <dbReference type="ChEBI" id="CHEBI:58095"/>
        <dbReference type="ChEBI" id="CHEBI:78442"/>
        <dbReference type="ChEBI" id="CHEBI:78531"/>
        <dbReference type="ChEBI" id="CHEBI:456215"/>
        <dbReference type="EC" id="6.1.1.20"/>
    </reaction>
</comment>
<dbReference type="InterPro" id="IPR005121">
    <property type="entry name" value="Fdx_antiC-bd"/>
</dbReference>
<dbReference type="InterPro" id="IPR006195">
    <property type="entry name" value="aa-tRNA-synth_II"/>
</dbReference>